<dbReference type="PROSITE" id="PS50005">
    <property type="entry name" value="TPR"/>
    <property type="match status" value="1"/>
</dbReference>
<dbReference type="Proteomes" id="UP000236173">
    <property type="component" value="Unassembled WGS sequence"/>
</dbReference>
<reference evidence="3" key="1">
    <citation type="submission" date="2017-09" db="EMBL/GenBank/DDBJ databases">
        <title>Metaegenomics of thermophilic ammonia-oxidizing enrichment culture.</title>
        <authorList>
            <person name="Kato S."/>
            <person name="Suzuki K."/>
        </authorList>
    </citation>
    <scope>NUCLEOTIDE SEQUENCE [LARGE SCALE GENOMIC DNA]</scope>
</reference>
<proteinExistence type="predicted"/>
<name>A0A2H5XCJ2_9BACT</name>
<dbReference type="Gene3D" id="1.25.40.10">
    <property type="entry name" value="Tetratricopeptide repeat domain"/>
    <property type="match status" value="2"/>
</dbReference>
<dbReference type="GO" id="GO:0008233">
    <property type="term" value="F:peptidase activity"/>
    <property type="evidence" value="ECO:0007669"/>
    <property type="project" value="UniProtKB-KW"/>
</dbReference>
<organism evidence="2 3">
    <name type="scientific">Candidatus Fervidibacter japonicus</name>
    <dbReference type="NCBI Taxonomy" id="2035412"/>
    <lineage>
        <taxon>Bacteria</taxon>
        <taxon>Candidatus Fervidibacterota</taxon>
        <taxon>Candidatus Fervidibacter</taxon>
    </lineage>
</organism>
<dbReference type="Pfam" id="PF13432">
    <property type="entry name" value="TPR_16"/>
    <property type="match status" value="1"/>
</dbReference>
<keyword evidence="2" id="KW-0378">Hydrolase</keyword>
<dbReference type="AlphaFoldDB" id="A0A2H5XCJ2"/>
<dbReference type="EC" id="3.4.-.-" evidence="2"/>
<evidence type="ECO:0000256" key="1">
    <source>
        <dbReference type="PROSITE-ProRule" id="PRU00339"/>
    </source>
</evidence>
<sequence length="348" mass="40183">MRQGQSRRHKAPVAPTALQGLLKRWRAFWLFHRGVTALWRGRYRQAAQLLERFLAAVGDDAFARMHLAWAHWHLKHVGTVRLHAVRATELMPHHAPAWVFAGKLMALRDKWDDAERFLRHALHLQPDNLVAASWLALVLLQTRREREGIGLLQQFPVADDPYLQARLVLHLERLVHERGERPPLPPAQLPRWLFVPAVRQLVGWLLRWRGERLLEDGAFDTAAQWLNAAVQLRPSDVWAKVLGAIALLEGGHWTQAEQLLAQVPETLVERRIALGALRVRQRQLPEGVALFQDADLTHPLVRYYIGLARYFQGETERACIAYLEPLYRDDPSALRVRLQELLRWLTTS</sequence>
<dbReference type="EMBL" id="BEHT01000017">
    <property type="protein sequence ID" value="GBC98901.1"/>
    <property type="molecule type" value="Genomic_DNA"/>
</dbReference>
<protein>
    <submittedName>
        <fullName evidence="2">Beta-barrel assembly-enhancing protease</fullName>
        <ecNumber evidence="2">3.4.-.-</ecNumber>
    </submittedName>
</protein>
<dbReference type="GO" id="GO:0006508">
    <property type="term" value="P:proteolysis"/>
    <property type="evidence" value="ECO:0007669"/>
    <property type="project" value="UniProtKB-KW"/>
</dbReference>
<keyword evidence="1" id="KW-0802">TPR repeat</keyword>
<dbReference type="InterPro" id="IPR011990">
    <property type="entry name" value="TPR-like_helical_dom_sf"/>
</dbReference>
<evidence type="ECO:0000313" key="3">
    <source>
        <dbReference type="Proteomes" id="UP000236173"/>
    </source>
</evidence>
<dbReference type="InterPro" id="IPR019734">
    <property type="entry name" value="TPR_rpt"/>
</dbReference>
<evidence type="ECO:0000313" key="2">
    <source>
        <dbReference type="EMBL" id="GBC98901.1"/>
    </source>
</evidence>
<dbReference type="Pfam" id="PF14559">
    <property type="entry name" value="TPR_19"/>
    <property type="match status" value="1"/>
</dbReference>
<gene>
    <name evidence="2" type="primary">bepA_4</name>
    <name evidence="2" type="ORF">HRbin17_01418</name>
</gene>
<feature type="repeat" description="TPR" evidence="1">
    <location>
        <begin position="95"/>
        <end position="128"/>
    </location>
</feature>
<comment type="caution">
    <text evidence="2">The sequence shown here is derived from an EMBL/GenBank/DDBJ whole genome shotgun (WGS) entry which is preliminary data.</text>
</comment>
<keyword evidence="2" id="KW-0645">Protease</keyword>
<accession>A0A2H5XCJ2</accession>
<dbReference type="SUPFAM" id="SSF48452">
    <property type="entry name" value="TPR-like"/>
    <property type="match status" value="2"/>
</dbReference>